<dbReference type="PANTHER" id="PTHR43475:SF1">
    <property type="entry name" value="METHYLTHIORIBOSE-1-PHOSPHATE ISOMERASE"/>
    <property type="match status" value="1"/>
</dbReference>
<dbReference type="InterPro" id="IPR037171">
    <property type="entry name" value="NagB/RpiA_transferase-like"/>
</dbReference>
<dbReference type="Gene3D" id="1.20.120.420">
    <property type="entry name" value="translation initiation factor eif-2b, domain 1"/>
    <property type="match status" value="1"/>
</dbReference>
<protein>
    <submittedName>
        <fullName evidence="1">Uncharacterized protein</fullName>
    </submittedName>
</protein>
<dbReference type="InterPro" id="IPR027363">
    <property type="entry name" value="M1Pi_N"/>
</dbReference>
<dbReference type="AlphaFoldDB" id="A0AAD3XRU8"/>
<gene>
    <name evidence="1" type="ORF">Nepgr_016210</name>
</gene>
<name>A0AAD3XRU8_NEPGR</name>
<organism evidence="1 2">
    <name type="scientific">Nepenthes gracilis</name>
    <name type="common">Slender pitcher plant</name>
    <dbReference type="NCBI Taxonomy" id="150966"/>
    <lineage>
        <taxon>Eukaryota</taxon>
        <taxon>Viridiplantae</taxon>
        <taxon>Streptophyta</taxon>
        <taxon>Embryophyta</taxon>
        <taxon>Tracheophyta</taxon>
        <taxon>Spermatophyta</taxon>
        <taxon>Magnoliopsida</taxon>
        <taxon>eudicotyledons</taxon>
        <taxon>Gunneridae</taxon>
        <taxon>Pentapetalae</taxon>
        <taxon>Caryophyllales</taxon>
        <taxon>Nepenthaceae</taxon>
        <taxon>Nepenthes</taxon>
    </lineage>
</organism>
<evidence type="ECO:0000313" key="1">
    <source>
        <dbReference type="EMBL" id="GMH14369.1"/>
    </source>
</evidence>
<proteinExistence type="predicted"/>
<dbReference type="SUPFAM" id="SSF100950">
    <property type="entry name" value="NagB/RpiA/CoA transferase-like"/>
    <property type="match status" value="1"/>
</dbReference>
<keyword evidence="2" id="KW-1185">Reference proteome</keyword>
<accession>A0AAD3XRU8</accession>
<evidence type="ECO:0000313" key="2">
    <source>
        <dbReference type="Proteomes" id="UP001279734"/>
    </source>
</evidence>
<reference evidence="1" key="1">
    <citation type="submission" date="2023-05" db="EMBL/GenBank/DDBJ databases">
        <title>Nepenthes gracilis genome sequencing.</title>
        <authorList>
            <person name="Fukushima K."/>
        </authorList>
    </citation>
    <scope>NUCLEOTIDE SEQUENCE</scope>
    <source>
        <strain evidence="1">SING2019-196</strain>
    </source>
</reference>
<comment type="caution">
    <text evidence="1">The sequence shown here is derived from an EMBL/GenBank/DDBJ whole genome shotgun (WGS) entry which is preliminary data.</text>
</comment>
<dbReference type="Proteomes" id="UP001279734">
    <property type="component" value="Unassembled WGS sequence"/>
</dbReference>
<dbReference type="EMBL" id="BSYO01000014">
    <property type="protein sequence ID" value="GMH14369.1"/>
    <property type="molecule type" value="Genomic_DNA"/>
</dbReference>
<dbReference type="PANTHER" id="PTHR43475">
    <property type="entry name" value="METHYLTHIORIBOSE-1-PHOSPHATE ISOMERASE"/>
    <property type="match status" value="1"/>
</dbReference>
<dbReference type="GO" id="GO:0019509">
    <property type="term" value="P:L-methionine salvage from methylthioadenosine"/>
    <property type="evidence" value="ECO:0007669"/>
    <property type="project" value="TreeGrafter"/>
</dbReference>
<dbReference type="GO" id="GO:0046523">
    <property type="term" value="F:S-methyl-5-thioribose-1-phosphate isomerase activity"/>
    <property type="evidence" value="ECO:0007669"/>
    <property type="project" value="TreeGrafter"/>
</dbReference>
<sequence>MLEDDVASDKAVGSYGASFIQNKLNDLKTISILTHCNTGSLATTRYGIALGVICALHAKGVLQRAYCTETGLYNQVNVYLPILLNLFGPSLRSVTTISFALLEI</sequence>